<accession>A0ACB5SXL9</accession>
<comment type="caution">
    <text evidence="1">The sequence shown here is derived from an EMBL/GenBank/DDBJ whole genome shotgun (WGS) entry which is preliminary data.</text>
</comment>
<dbReference type="Proteomes" id="UP001165064">
    <property type="component" value="Unassembled WGS sequence"/>
</dbReference>
<protein>
    <submittedName>
        <fullName evidence="1">Unnamed protein product</fullName>
    </submittedName>
</protein>
<organism evidence="1 2">
    <name type="scientific">Ambrosiozyma monospora</name>
    <name type="common">Yeast</name>
    <name type="synonym">Endomycopsis monosporus</name>
    <dbReference type="NCBI Taxonomy" id="43982"/>
    <lineage>
        <taxon>Eukaryota</taxon>
        <taxon>Fungi</taxon>
        <taxon>Dikarya</taxon>
        <taxon>Ascomycota</taxon>
        <taxon>Saccharomycotina</taxon>
        <taxon>Pichiomycetes</taxon>
        <taxon>Pichiales</taxon>
        <taxon>Pichiaceae</taxon>
        <taxon>Ambrosiozyma</taxon>
    </lineage>
</organism>
<keyword evidence="2" id="KW-1185">Reference proteome</keyword>
<dbReference type="EMBL" id="BSXS01001439">
    <property type="protein sequence ID" value="GME76178.1"/>
    <property type="molecule type" value="Genomic_DNA"/>
</dbReference>
<evidence type="ECO:0000313" key="2">
    <source>
        <dbReference type="Proteomes" id="UP001165064"/>
    </source>
</evidence>
<sequence>MKNSSASNTDPSNNTMSSNPNIANRDPHNHISTNGNDNKDNDNDSNVEDTSNVDSSAIYDNSDLDDSIVDDKKPKLENSSGKTEDTNGMDSKKLKKLQKQERLKKRLFTQLHMTDNDNFEFEEEKLLHSSRSFRDRQRIDYNENKRPPRSTATAPAHTVTTRSTDHHANAKSTSDPPTSTDSNTADKQHVKPSDPASKSVVLRKWLES</sequence>
<evidence type="ECO:0000313" key="1">
    <source>
        <dbReference type="EMBL" id="GME76178.1"/>
    </source>
</evidence>
<reference evidence="1" key="1">
    <citation type="submission" date="2023-04" db="EMBL/GenBank/DDBJ databases">
        <title>Ambrosiozyma monospora NBRC 10751.</title>
        <authorList>
            <person name="Ichikawa N."/>
            <person name="Sato H."/>
            <person name="Tonouchi N."/>
        </authorList>
    </citation>
    <scope>NUCLEOTIDE SEQUENCE</scope>
    <source>
        <strain evidence="1">NBRC 10751</strain>
    </source>
</reference>
<name>A0ACB5SXL9_AMBMO</name>
<proteinExistence type="predicted"/>
<gene>
    <name evidence="1" type="ORF">Amon02_000247900</name>
</gene>